<keyword evidence="2" id="KW-1185">Reference proteome</keyword>
<feature type="non-terminal residue" evidence="1">
    <location>
        <position position="42"/>
    </location>
</feature>
<gene>
    <name evidence="1" type="ORF">DHETER_LOCUS7821</name>
</gene>
<evidence type="ECO:0000313" key="1">
    <source>
        <dbReference type="EMBL" id="CAG8615901.1"/>
    </source>
</evidence>
<evidence type="ECO:0000313" key="2">
    <source>
        <dbReference type="Proteomes" id="UP000789702"/>
    </source>
</evidence>
<sequence length="42" mass="4787">MCEEADLQKTESSLKKSKILSIINSLIPYLGDSDHSRFWCLS</sequence>
<dbReference type="Proteomes" id="UP000789702">
    <property type="component" value="Unassembled WGS sequence"/>
</dbReference>
<organism evidence="1 2">
    <name type="scientific">Dentiscutata heterogama</name>
    <dbReference type="NCBI Taxonomy" id="1316150"/>
    <lineage>
        <taxon>Eukaryota</taxon>
        <taxon>Fungi</taxon>
        <taxon>Fungi incertae sedis</taxon>
        <taxon>Mucoromycota</taxon>
        <taxon>Glomeromycotina</taxon>
        <taxon>Glomeromycetes</taxon>
        <taxon>Diversisporales</taxon>
        <taxon>Gigasporaceae</taxon>
        <taxon>Dentiscutata</taxon>
    </lineage>
</organism>
<reference evidence="1" key="1">
    <citation type="submission" date="2021-06" db="EMBL/GenBank/DDBJ databases">
        <authorList>
            <person name="Kallberg Y."/>
            <person name="Tangrot J."/>
            <person name="Rosling A."/>
        </authorList>
    </citation>
    <scope>NUCLEOTIDE SEQUENCE</scope>
    <source>
        <strain evidence="1">IL203A</strain>
    </source>
</reference>
<comment type="caution">
    <text evidence="1">The sequence shown here is derived from an EMBL/GenBank/DDBJ whole genome shotgun (WGS) entry which is preliminary data.</text>
</comment>
<dbReference type="EMBL" id="CAJVPU010011582">
    <property type="protein sequence ID" value="CAG8615901.1"/>
    <property type="molecule type" value="Genomic_DNA"/>
</dbReference>
<proteinExistence type="predicted"/>
<accession>A0ACA9MZ27</accession>
<protein>
    <submittedName>
        <fullName evidence="1">4080_t:CDS:1</fullName>
    </submittedName>
</protein>
<name>A0ACA9MZ27_9GLOM</name>